<keyword evidence="1" id="KW-0812">Transmembrane</keyword>
<comment type="caution">
    <text evidence="2">The sequence shown here is derived from an EMBL/GenBank/DDBJ whole genome shotgun (WGS) entry which is preliminary data.</text>
</comment>
<evidence type="ECO:0000256" key="1">
    <source>
        <dbReference type="SAM" id="Phobius"/>
    </source>
</evidence>
<evidence type="ECO:0000313" key="3">
    <source>
        <dbReference type="Proteomes" id="UP000076154"/>
    </source>
</evidence>
<sequence length="313" mass="33569">MAFLFISGDDKKCSKCGPSFAVGSGGKKLTASLKDGGASRFKIPKSKPFPGREVGGPKRDQVYGTSVYGSGYPGITTRGVQFLGFPFVFYPVVFTAPPGVGPSYLYQTAEYGSANDTSRPGGALYQASFSTSISTFRIITDKMTLSFLSPTILNVCGSNINFNTSSLVPYNSSAFPYPRPEEAIQYYRASSVVLTLDGYNNTVALGPDPSLPPVAFPASMNNNLFSCINNTIGSSVPLVDHTPFDPNILIAVLFIAIPVAIVVIGLVICLIVDEYNRRRERARAAPQQAAPPNQYPFVQYPFCSAAPPLPVRV</sequence>
<organism evidence="2 3">
    <name type="scientific">Hypsizygus marmoreus</name>
    <name type="common">White beech mushroom</name>
    <name type="synonym">Agaricus marmoreus</name>
    <dbReference type="NCBI Taxonomy" id="39966"/>
    <lineage>
        <taxon>Eukaryota</taxon>
        <taxon>Fungi</taxon>
        <taxon>Dikarya</taxon>
        <taxon>Basidiomycota</taxon>
        <taxon>Agaricomycotina</taxon>
        <taxon>Agaricomycetes</taxon>
        <taxon>Agaricomycetidae</taxon>
        <taxon>Agaricales</taxon>
        <taxon>Tricholomatineae</taxon>
        <taxon>Lyophyllaceae</taxon>
        <taxon>Hypsizygus</taxon>
    </lineage>
</organism>
<gene>
    <name evidence="2" type="ORF">Hypma_005071</name>
</gene>
<proteinExistence type="predicted"/>
<evidence type="ECO:0000313" key="2">
    <source>
        <dbReference type="EMBL" id="RDB27001.1"/>
    </source>
</evidence>
<accession>A0A369JXE7</accession>
<feature type="transmembrane region" description="Helical" evidence="1">
    <location>
        <begin position="248"/>
        <end position="272"/>
    </location>
</feature>
<protein>
    <submittedName>
        <fullName evidence="2">Uncharacterized protein</fullName>
    </submittedName>
</protein>
<keyword evidence="1" id="KW-0472">Membrane</keyword>
<name>A0A369JXE7_HYPMA</name>
<keyword evidence="3" id="KW-1185">Reference proteome</keyword>
<reference evidence="2" key="1">
    <citation type="submission" date="2018-04" db="EMBL/GenBank/DDBJ databases">
        <title>Whole genome sequencing of Hypsizygus marmoreus.</title>
        <authorList>
            <person name="Choi I.-G."/>
            <person name="Min B."/>
            <person name="Kim J.-G."/>
            <person name="Kim S."/>
            <person name="Oh Y.-L."/>
            <person name="Kong W.-S."/>
            <person name="Park H."/>
            <person name="Jeong J."/>
            <person name="Song E.-S."/>
        </authorList>
    </citation>
    <scope>NUCLEOTIDE SEQUENCE [LARGE SCALE GENOMIC DNA]</scope>
    <source>
        <strain evidence="2">51987-8</strain>
    </source>
</reference>
<dbReference type="InParanoid" id="A0A369JXE7"/>
<dbReference type="EMBL" id="LUEZ02000021">
    <property type="protein sequence ID" value="RDB27001.1"/>
    <property type="molecule type" value="Genomic_DNA"/>
</dbReference>
<dbReference type="AlphaFoldDB" id="A0A369JXE7"/>
<keyword evidence="1" id="KW-1133">Transmembrane helix</keyword>
<dbReference type="OrthoDB" id="3365917at2759"/>
<dbReference type="Proteomes" id="UP000076154">
    <property type="component" value="Unassembled WGS sequence"/>
</dbReference>